<evidence type="ECO:0000313" key="4">
    <source>
        <dbReference type="EMBL" id="OXZ28242.1"/>
    </source>
</evidence>
<name>A0A233V0H0_FINMA</name>
<proteinExistence type="predicted"/>
<dbReference type="Pfam" id="PF00149">
    <property type="entry name" value="Metallophos"/>
    <property type="match status" value="1"/>
</dbReference>
<dbReference type="GO" id="GO:0009245">
    <property type="term" value="P:lipid A biosynthetic process"/>
    <property type="evidence" value="ECO:0007669"/>
    <property type="project" value="TreeGrafter"/>
</dbReference>
<evidence type="ECO:0000256" key="2">
    <source>
        <dbReference type="ARBA" id="ARBA00022801"/>
    </source>
</evidence>
<protein>
    <submittedName>
        <fullName evidence="5">Phosphoesterase</fullName>
    </submittedName>
</protein>
<evidence type="ECO:0000256" key="1">
    <source>
        <dbReference type="ARBA" id="ARBA00022723"/>
    </source>
</evidence>
<dbReference type="GO" id="GO:0008758">
    <property type="term" value="F:UDP-2,3-diacylglucosamine hydrolase activity"/>
    <property type="evidence" value="ECO:0007669"/>
    <property type="project" value="TreeGrafter"/>
</dbReference>
<dbReference type="SUPFAM" id="SSF56300">
    <property type="entry name" value="Metallo-dependent phosphatases"/>
    <property type="match status" value="1"/>
</dbReference>
<dbReference type="PANTHER" id="PTHR31302">
    <property type="entry name" value="TRANSMEMBRANE PROTEIN WITH METALLOPHOSPHOESTERASE DOMAIN-RELATED"/>
    <property type="match status" value="1"/>
</dbReference>
<dbReference type="InterPro" id="IPR029052">
    <property type="entry name" value="Metallo-depent_PP-like"/>
</dbReference>
<dbReference type="InterPro" id="IPR004843">
    <property type="entry name" value="Calcineurin-like_PHP"/>
</dbReference>
<comment type="caution">
    <text evidence="5">The sequence shown here is derived from an EMBL/GenBank/DDBJ whole genome shotgun (WGS) entry which is preliminary data.</text>
</comment>
<sequence length="267" mass="30794">MYLIVSALILLFLLISISYKINTVQYEIKSEKIDRDMDILFLSDLHSCDYGINQKKLMDKIKSVDCDVILLGGDIVDDKLKPKKAFELLEQLQQLGKKIYYVHGNHEKRIENLVEIDETIRKYNVQILGNEEVFLSNNIKLIGVDDSSGEILENYENKLDDLDDKLNSENFNICLIHKPDYYFKKNLKNFDLMISGHTHGGQWRIPYILNGVISPGQGLFPKYAGGMYSDDYTLIVSRGLAKEKTVVPRIFNRPEINLIKLRKNNNS</sequence>
<dbReference type="Proteomes" id="UP000235723">
    <property type="component" value="Unassembled WGS sequence"/>
</dbReference>
<reference evidence="4" key="1">
    <citation type="journal article" date="2017" name="J. Clin. Microbiol.">
        <title>Finegoldia magna Isolated from Orthopedic Joint Implant-Associated Infections.</title>
        <authorList>
            <person name="Soderquist B."/>
            <person name="Bjorklund S."/>
            <person name="Hellmark B."/>
            <person name="Jensen A."/>
            <person name="Bruggemann H."/>
        </authorList>
    </citation>
    <scope>NUCLEOTIDE SEQUENCE</scope>
    <source>
        <strain evidence="4">CCUG 54800</strain>
    </source>
</reference>
<evidence type="ECO:0000313" key="7">
    <source>
        <dbReference type="Proteomes" id="UP000235723"/>
    </source>
</evidence>
<dbReference type="EMBL" id="NDYC01000014">
    <property type="protein sequence ID" value="OXZ28242.1"/>
    <property type="molecule type" value="Genomic_DNA"/>
</dbReference>
<reference evidence="5 7" key="3">
    <citation type="submission" date="2017-09" db="EMBL/GenBank/DDBJ databases">
        <title>Bacterial strain isolated from the female urinary microbiota.</title>
        <authorList>
            <person name="Thomas-White K."/>
            <person name="Kumar N."/>
            <person name="Forster S."/>
            <person name="Putonti C."/>
            <person name="Lawley T."/>
            <person name="Wolfe A.J."/>
        </authorList>
    </citation>
    <scope>NUCLEOTIDE SEQUENCE [LARGE SCALE GENOMIC DNA]</scope>
    <source>
        <strain evidence="5 7">UMB0115</strain>
    </source>
</reference>
<gene>
    <name evidence="4" type="ORF">B9N49_02775</name>
    <name evidence="5" type="ORF">CJ208_06490</name>
</gene>
<dbReference type="AlphaFoldDB" id="A0A233V0H0"/>
<dbReference type="GO" id="GO:0046872">
    <property type="term" value="F:metal ion binding"/>
    <property type="evidence" value="ECO:0007669"/>
    <property type="project" value="UniProtKB-KW"/>
</dbReference>
<feature type="domain" description="Calcineurin-like phosphoesterase" evidence="3">
    <location>
        <begin position="37"/>
        <end position="200"/>
    </location>
</feature>
<dbReference type="GO" id="GO:0016020">
    <property type="term" value="C:membrane"/>
    <property type="evidence" value="ECO:0007669"/>
    <property type="project" value="GOC"/>
</dbReference>
<dbReference type="PANTHER" id="PTHR31302:SF31">
    <property type="entry name" value="PHOSPHODIESTERASE YAEI"/>
    <property type="match status" value="1"/>
</dbReference>
<reference evidence="6" key="2">
    <citation type="submission" date="2017-04" db="EMBL/GenBank/DDBJ databases">
        <title>Finegoldia magna isolated from orthopedic joint implant-associated infections.</title>
        <authorList>
            <person name="Bjorklund S."/>
            <person name="Bruggemann H."/>
            <person name="Jensen A."/>
            <person name="Hellmark B."/>
            <person name="Soderquist B."/>
        </authorList>
    </citation>
    <scope>NUCLEOTIDE SEQUENCE [LARGE SCALE GENOMIC DNA]</scope>
    <source>
        <strain evidence="6">CCUG 54800</strain>
    </source>
</reference>
<keyword evidence="1" id="KW-0479">Metal-binding</keyword>
<evidence type="ECO:0000259" key="3">
    <source>
        <dbReference type="Pfam" id="PF00149"/>
    </source>
</evidence>
<dbReference type="EMBL" id="PNHD01000008">
    <property type="protein sequence ID" value="PMC59846.1"/>
    <property type="molecule type" value="Genomic_DNA"/>
</dbReference>
<evidence type="ECO:0000313" key="6">
    <source>
        <dbReference type="Proteomes" id="UP000215413"/>
    </source>
</evidence>
<evidence type="ECO:0000313" key="5">
    <source>
        <dbReference type="EMBL" id="PMC59846.1"/>
    </source>
</evidence>
<accession>A0A233V0H0</accession>
<keyword evidence="2" id="KW-0378">Hydrolase</keyword>
<dbReference type="RefSeq" id="WP_094205434.1">
    <property type="nucleotide sequence ID" value="NZ_NDYA01000008.1"/>
</dbReference>
<dbReference type="InterPro" id="IPR051158">
    <property type="entry name" value="Metallophosphoesterase_sf"/>
</dbReference>
<dbReference type="Proteomes" id="UP000215413">
    <property type="component" value="Unassembled WGS sequence"/>
</dbReference>
<organism evidence="5 7">
    <name type="scientific">Finegoldia magna</name>
    <name type="common">Peptostreptococcus magnus</name>
    <dbReference type="NCBI Taxonomy" id="1260"/>
    <lineage>
        <taxon>Bacteria</taxon>
        <taxon>Bacillati</taxon>
        <taxon>Bacillota</taxon>
        <taxon>Tissierellia</taxon>
        <taxon>Tissierellales</taxon>
        <taxon>Peptoniphilaceae</taxon>
        <taxon>Finegoldia</taxon>
    </lineage>
</organism>
<dbReference type="Gene3D" id="3.60.21.10">
    <property type="match status" value="1"/>
</dbReference>